<dbReference type="EMBL" id="CM055734">
    <property type="protein sequence ID" value="KAJ8009512.1"/>
    <property type="molecule type" value="Genomic_DNA"/>
</dbReference>
<evidence type="ECO:0000313" key="2">
    <source>
        <dbReference type="Proteomes" id="UP001157502"/>
    </source>
</evidence>
<organism evidence="1 2">
    <name type="scientific">Dallia pectoralis</name>
    <name type="common">Alaska blackfish</name>
    <dbReference type="NCBI Taxonomy" id="75939"/>
    <lineage>
        <taxon>Eukaryota</taxon>
        <taxon>Metazoa</taxon>
        <taxon>Chordata</taxon>
        <taxon>Craniata</taxon>
        <taxon>Vertebrata</taxon>
        <taxon>Euteleostomi</taxon>
        <taxon>Actinopterygii</taxon>
        <taxon>Neopterygii</taxon>
        <taxon>Teleostei</taxon>
        <taxon>Protacanthopterygii</taxon>
        <taxon>Esociformes</taxon>
        <taxon>Umbridae</taxon>
        <taxon>Dallia</taxon>
    </lineage>
</organism>
<dbReference type="Proteomes" id="UP001157502">
    <property type="component" value="Chromosome 7"/>
</dbReference>
<accession>A0ACC2H0Q1</accession>
<comment type="caution">
    <text evidence="1">The sequence shown here is derived from an EMBL/GenBank/DDBJ whole genome shotgun (WGS) entry which is preliminary data.</text>
</comment>
<evidence type="ECO:0000313" key="1">
    <source>
        <dbReference type="EMBL" id="KAJ8009512.1"/>
    </source>
</evidence>
<sequence>MLFGAPDIVRNVFFYKARFSALYEAGKLLGQGSSGSVHAGTRKADGMKVALKFISKADDDEYLTFPGTSLRLPMEVALHMMVSRPPACDQVVELLEWFDQPDRVFLVKEHPVPCVDVNIAAFCTGTSKGIPTDRGPP</sequence>
<name>A0ACC2H0Q1_DALPE</name>
<protein>
    <submittedName>
        <fullName evidence="1">Uncharacterized protein</fullName>
    </submittedName>
</protein>
<gene>
    <name evidence="1" type="ORF">DPEC_G00089650</name>
</gene>
<keyword evidence="2" id="KW-1185">Reference proteome</keyword>
<proteinExistence type="predicted"/>
<reference evidence="1" key="1">
    <citation type="submission" date="2021-05" db="EMBL/GenBank/DDBJ databases">
        <authorList>
            <person name="Pan Q."/>
            <person name="Jouanno E."/>
            <person name="Zahm M."/>
            <person name="Klopp C."/>
            <person name="Cabau C."/>
            <person name="Louis A."/>
            <person name="Berthelot C."/>
            <person name="Parey E."/>
            <person name="Roest Crollius H."/>
            <person name="Montfort J."/>
            <person name="Robinson-Rechavi M."/>
            <person name="Bouchez O."/>
            <person name="Lampietro C."/>
            <person name="Lopez Roques C."/>
            <person name="Donnadieu C."/>
            <person name="Postlethwait J."/>
            <person name="Bobe J."/>
            <person name="Dillon D."/>
            <person name="Chandos A."/>
            <person name="von Hippel F."/>
            <person name="Guiguen Y."/>
        </authorList>
    </citation>
    <scope>NUCLEOTIDE SEQUENCE</scope>
    <source>
        <strain evidence="1">YG-Jan2019</strain>
    </source>
</reference>